<name>A0A2S6ICD8_9ACTN</name>
<reference evidence="5 6" key="1">
    <citation type="submission" date="2018-02" db="EMBL/GenBank/DDBJ databases">
        <title>Genomic Encyclopedia of Archaeal and Bacterial Type Strains, Phase II (KMG-II): from individual species to whole genera.</title>
        <authorList>
            <person name="Goeker M."/>
        </authorList>
    </citation>
    <scope>NUCLEOTIDE SEQUENCE [LARGE SCALE GENOMIC DNA]</scope>
    <source>
        <strain evidence="5 6">DSM 22857</strain>
    </source>
</reference>
<evidence type="ECO:0000256" key="3">
    <source>
        <dbReference type="ARBA" id="ARBA00023121"/>
    </source>
</evidence>
<evidence type="ECO:0000313" key="6">
    <source>
        <dbReference type="Proteomes" id="UP000239485"/>
    </source>
</evidence>
<evidence type="ECO:0000313" key="5">
    <source>
        <dbReference type="EMBL" id="PPK90896.1"/>
    </source>
</evidence>
<dbReference type="GO" id="GO:0012505">
    <property type="term" value="C:endomembrane system"/>
    <property type="evidence" value="ECO:0007669"/>
    <property type="project" value="UniProtKB-ARBA"/>
</dbReference>
<dbReference type="GO" id="GO:0070273">
    <property type="term" value="F:phosphatidylinositol-4-phosphate binding"/>
    <property type="evidence" value="ECO:0007669"/>
    <property type="project" value="InterPro"/>
</dbReference>
<dbReference type="GO" id="GO:0005737">
    <property type="term" value="C:cytoplasm"/>
    <property type="evidence" value="ECO:0007669"/>
    <property type="project" value="UniProtKB-ARBA"/>
</dbReference>
<dbReference type="RefSeq" id="WP_104435680.1">
    <property type="nucleotide sequence ID" value="NZ_PTJD01000021.1"/>
</dbReference>
<keyword evidence="4" id="KW-0472">Membrane</keyword>
<comment type="subcellular location">
    <subcellularLocation>
        <location evidence="1">Golgi apparatus membrane</location>
        <topology evidence="1">Peripheral membrane protein</topology>
        <orientation evidence="1">Cytoplasmic side</orientation>
    </subcellularLocation>
</comment>
<keyword evidence="6" id="KW-1185">Reference proteome</keyword>
<evidence type="ECO:0000256" key="2">
    <source>
        <dbReference type="ARBA" id="ARBA00023034"/>
    </source>
</evidence>
<organism evidence="5 6">
    <name type="scientific">Kineococcus xinjiangensis</name>
    <dbReference type="NCBI Taxonomy" id="512762"/>
    <lineage>
        <taxon>Bacteria</taxon>
        <taxon>Bacillati</taxon>
        <taxon>Actinomycetota</taxon>
        <taxon>Actinomycetes</taxon>
        <taxon>Kineosporiales</taxon>
        <taxon>Kineosporiaceae</taxon>
        <taxon>Kineococcus</taxon>
    </lineage>
</organism>
<evidence type="ECO:0000256" key="1">
    <source>
        <dbReference type="ARBA" id="ARBA00004255"/>
    </source>
</evidence>
<dbReference type="OrthoDB" id="4962633at2"/>
<dbReference type="AlphaFoldDB" id="A0A2S6ICD8"/>
<keyword evidence="3" id="KW-0446">Lipid-binding</keyword>
<dbReference type="EMBL" id="PTJD01000021">
    <property type="protein sequence ID" value="PPK90896.1"/>
    <property type="molecule type" value="Genomic_DNA"/>
</dbReference>
<dbReference type="InterPro" id="IPR008628">
    <property type="entry name" value="GPP34-like"/>
</dbReference>
<keyword evidence="2" id="KW-0333">Golgi apparatus</keyword>
<comment type="caution">
    <text evidence="5">The sequence shown here is derived from an EMBL/GenBank/DDBJ whole genome shotgun (WGS) entry which is preliminary data.</text>
</comment>
<sequence length="242" mass="25217">MDTPCRSDATAAQPRRLAEDLLLLLLDPAGGRPLTDSTRLDLALAGAVLVELAEGGRVDVAGADAGWLYRGSLLALEGPASGDEVLDGAWRLVRGKPGLRPASALNRLQRRLRPRLLERMAARGEVVARTELVLGLIPRTRWVPDAAVRATLHARLSAVLVGAEPGSGRSGALLSLLHSVSLVPKVFAATGLPRAELKRRAAALAEGDWASEAVRRAVRDVQTATTAAMTASVAAAATAAAS</sequence>
<dbReference type="InterPro" id="IPR038261">
    <property type="entry name" value="GPP34-like_sf"/>
</dbReference>
<accession>A0A2S6ICD8</accession>
<dbReference type="Pfam" id="PF05719">
    <property type="entry name" value="GPP34"/>
    <property type="match status" value="1"/>
</dbReference>
<proteinExistence type="predicted"/>
<dbReference type="Proteomes" id="UP000239485">
    <property type="component" value="Unassembled WGS sequence"/>
</dbReference>
<evidence type="ECO:0000256" key="4">
    <source>
        <dbReference type="ARBA" id="ARBA00023136"/>
    </source>
</evidence>
<dbReference type="Gene3D" id="1.10.3630.10">
    <property type="entry name" value="yeast vps74-n-term truncation variant domain like"/>
    <property type="match status" value="1"/>
</dbReference>
<protein>
    <submittedName>
        <fullName evidence="5">Golgi phosphoprotein 3 GPP34</fullName>
    </submittedName>
</protein>
<gene>
    <name evidence="5" type="ORF">CLV92_12126</name>
</gene>